<dbReference type="Pfam" id="PF22528">
    <property type="entry name" value="PRMT_C"/>
    <property type="match status" value="1"/>
</dbReference>
<name>A0A1C3RG23_9PROT</name>
<dbReference type="InterPro" id="IPR055135">
    <property type="entry name" value="PRMT_dom"/>
</dbReference>
<evidence type="ECO:0000313" key="6">
    <source>
        <dbReference type="Proteomes" id="UP000231658"/>
    </source>
</evidence>
<evidence type="ECO:0000313" key="5">
    <source>
        <dbReference type="EMBL" id="SCA56253.1"/>
    </source>
</evidence>
<feature type="domain" description="Protein arginine N-methyltransferase" evidence="4">
    <location>
        <begin position="268"/>
        <end position="390"/>
    </location>
</feature>
<dbReference type="FunFam" id="3.40.50.150:FF:000071">
    <property type="entry name" value="Protein arginine N-methyltransferase 7"/>
    <property type="match status" value="1"/>
</dbReference>
<keyword evidence="6" id="KW-1185">Reference proteome</keyword>
<dbReference type="PANTHER" id="PTHR11006">
    <property type="entry name" value="PROTEIN ARGININE N-METHYLTRANSFERASE"/>
    <property type="match status" value="1"/>
</dbReference>
<evidence type="ECO:0000256" key="3">
    <source>
        <dbReference type="ARBA" id="ARBA00022691"/>
    </source>
</evidence>
<evidence type="ECO:0000256" key="1">
    <source>
        <dbReference type="ARBA" id="ARBA00022603"/>
    </source>
</evidence>
<dbReference type="Gene3D" id="1.25.40.10">
    <property type="entry name" value="Tetratricopeptide repeat domain"/>
    <property type="match status" value="1"/>
</dbReference>
<evidence type="ECO:0000256" key="2">
    <source>
        <dbReference type="ARBA" id="ARBA00022679"/>
    </source>
</evidence>
<dbReference type="STRING" id="1867952.MTBPR1_20101"/>
<keyword evidence="3" id="KW-0949">S-adenosyl-L-methionine</keyword>
<dbReference type="Proteomes" id="UP000231658">
    <property type="component" value="Unassembled WGS sequence"/>
</dbReference>
<dbReference type="Gene3D" id="3.40.50.150">
    <property type="entry name" value="Vaccinia Virus protein VP39"/>
    <property type="match status" value="1"/>
</dbReference>
<dbReference type="InterPro" id="IPR019734">
    <property type="entry name" value="TPR_rpt"/>
</dbReference>
<dbReference type="SUPFAM" id="SSF53335">
    <property type="entry name" value="S-adenosyl-L-methionine-dependent methyltransferases"/>
    <property type="match status" value="1"/>
</dbReference>
<dbReference type="CDD" id="cd02440">
    <property type="entry name" value="AdoMet_MTases"/>
    <property type="match status" value="1"/>
</dbReference>
<proteinExistence type="predicted"/>
<dbReference type="GO" id="GO:0016274">
    <property type="term" value="F:protein-arginine N-methyltransferase activity"/>
    <property type="evidence" value="ECO:0007669"/>
    <property type="project" value="InterPro"/>
</dbReference>
<dbReference type="SMART" id="SM00028">
    <property type="entry name" value="TPR"/>
    <property type="match status" value="3"/>
</dbReference>
<dbReference type="GO" id="GO:0042054">
    <property type="term" value="F:histone methyltransferase activity"/>
    <property type="evidence" value="ECO:0007669"/>
    <property type="project" value="TreeGrafter"/>
</dbReference>
<dbReference type="PROSITE" id="PS51678">
    <property type="entry name" value="SAM_MT_PRMT"/>
    <property type="match status" value="1"/>
</dbReference>
<dbReference type="SUPFAM" id="SSF48452">
    <property type="entry name" value="TPR-like"/>
    <property type="match status" value="1"/>
</dbReference>
<dbReference type="OrthoDB" id="5383291at2"/>
<sequence>MEAFKLMAKPSDTIKRLLSQGASELAGAKYEAARKTFETALEIENDNISANYFLAATLEELDETDLAVETYLKVIKLDATVRQAYIQLSNIFYTQDKKQSALGILETARHQFPKDKDILYLRGQVAMQCLPGWHLPMLADQERNDLYEKAINATVRTGDIALDIGTGSGLLAMMAVRAGAAHVYACESEPFVAELARQIVEKNGLSDKITVINKRSNDLVVGEDLPQKVDIVLTEIFDRALVGEGILPTLNHAWKNLLNDGARIIPQGATLYGVVIECPHLQRFHHLETVNGFDLSEMNVLAHPLAYKDGMIDLQESEDHRILSEPFIIRKFDFRYPPPLNFREKCPVNFKQDGTGDAILMWFDLHLTHDLTFSTQKPKPRNHWRQAAQILLKPQPCEISKPLMLKTYYRNYFDFELGKETKKTLKKVK</sequence>
<dbReference type="InterPro" id="IPR025799">
    <property type="entry name" value="Arg_MeTrfase"/>
</dbReference>
<dbReference type="PANTHER" id="PTHR11006:SF4">
    <property type="entry name" value="PROTEIN ARGININE N-METHYLTRANSFERASE 7"/>
    <property type="match status" value="1"/>
</dbReference>
<dbReference type="AlphaFoldDB" id="A0A1C3RG23"/>
<dbReference type="EMBL" id="FLYE01000012">
    <property type="protein sequence ID" value="SCA56253.1"/>
    <property type="molecule type" value="Genomic_DNA"/>
</dbReference>
<organism evidence="5 6">
    <name type="scientific">Candidatus Terasakiella magnetica</name>
    <dbReference type="NCBI Taxonomy" id="1867952"/>
    <lineage>
        <taxon>Bacteria</taxon>
        <taxon>Pseudomonadati</taxon>
        <taxon>Pseudomonadota</taxon>
        <taxon>Alphaproteobacteria</taxon>
        <taxon>Rhodospirillales</taxon>
        <taxon>Terasakiellaceae</taxon>
        <taxon>Terasakiella</taxon>
    </lineage>
</organism>
<keyword evidence="2" id="KW-0808">Transferase</keyword>
<evidence type="ECO:0000259" key="4">
    <source>
        <dbReference type="Pfam" id="PF22528"/>
    </source>
</evidence>
<dbReference type="GO" id="GO:0032259">
    <property type="term" value="P:methylation"/>
    <property type="evidence" value="ECO:0007669"/>
    <property type="project" value="UniProtKB-KW"/>
</dbReference>
<accession>A0A1C3RG23</accession>
<dbReference type="Gene3D" id="2.70.160.11">
    <property type="entry name" value="Hnrnp arginine n-methyltransferase1"/>
    <property type="match status" value="1"/>
</dbReference>
<dbReference type="InterPro" id="IPR011990">
    <property type="entry name" value="TPR-like_helical_dom_sf"/>
</dbReference>
<dbReference type="InterPro" id="IPR029063">
    <property type="entry name" value="SAM-dependent_MTases_sf"/>
</dbReference>
<protein>
    <recommendedName>
        <fullName evidence="4">Protein arginine N-methyltransferase domain-containing protein</fullName>
    </recommendedName>
</protein>
<dbReference type="Pfam" id="PF06325">
    <property type="entry name" value="PrmA"/>
    <property type="match status" value="1"/>
</dbReference>
<keyword evidence="1" id="KW-0489">Methyltransferase</keyword>
<reference evidence="5 6" key="1">
    <citation type="submission" date="2016-07" db="EMBL/GenBank/DDBJ databases">
        <authorList>
            <person name="Lefevre C.T."/>
        </authorList>
    </citation>
    <scope>NUCLEOTIDE SEQUENCE [LARGE SCALE GENOMIC DNA]</scope>
    <source>
        <strain evidence="5">PR1</strain>
    </source>
</reference>
<gene>
    <name evidence="5" type="ORF">MTBPR1_20101</name>
</gene>